<dbReference type="Proteomes" id="UP001210925">
    <property type="component" value="Unassembled WGS sequence"/>
</dbReference>
<gene>
    <name evidence="2" type="ORF">HK103_006746</name>
</gene>
<evidence type="ECO:0000256" key="1">
    <source>
        <dbReference type="SAM" id="SignalP"/>
    </source>
</evidence>
<feature type="signal peptide" evidence="1">
    <location>
        <begin position="1"/>
        <end position="20"/>
    </location>
</feature>
<comment type="caution">
    <text evidence="2">The sequence shown here is derived from an EMBL/GenBank/DDBJ whole genome shotgun (WGS) entry which is preliminary data.</text>
</comment>
<keyword evidence="1" id="KW-0732">Signal</keyword>
<evidence type="ECO:0000313" key="3">
    <source>
        <dbReference type="Proteomes" id="UP001210925"/>
    </source>
</evidence>
<organism evidence="2 3">
    <name type="scientific">Boothiomyces macroporosus</name>
    <dbReference type="NCBI Taxonomy" id="261099"/>
    <lineage>
        <taxon>Eukaryota</taxon>
        <taxon>Fungi</taxon>
        <taxon>Fungi incertae sedis</taxon>
        <taxon>Chytridiomycota</taxon>
        <taxon>Chytridiomycota incertae sedis</taxon>
        <taxon>Chytridiomycetes</taxon>
        <taxon>Rhizophydiales</taxon>
        <taxon>Terramycetaceae</taxon>
        <taxon>Boothiomyces</taxon>
    </lineage>
</organism>
<sequence length="170" mass="17349">MKFIIIATTVTAQICGSAIADQTLAECLRNFITTPSGQVGPADVQNACYSLTPGSTQYYKCTCQLATKATYCYKSFCPGPLLANSGVGLAVQQDCPTYSSMIAVKPTQAPAVPTTDAPAPSATAGSNNQVIGSANNGTNANAGAYPTIQSSAMHSSASVILLAILAFALN</sequence>
<name>A0AAD5UE22_9FUNG</name>
<feature type="chain" id="PRO_5042113320" evidence="1">
    <location>
        <begin position="21"/>
        <end position="170"/>
    </location>
</feature>
<reference evidence="2" key="1">
    <citation type="submission" date="2020-05" db="EMBL/GenBank/DDBJ databases">
        <title>Phylogenomic resolution of chytrid fungi.</title>
        <authorList>
            <person name="Stajich J.E."/>
            <person name="Amses K."/>
            <person name="Simmons R."/>
            <person name="Seto K."/>
            <person name="Myers J."/>
            <person name="Bonds A."/>
            <person name="Quandt C.A."/>
            <person name="Barry K."/>
            <person name="Liu P."/>
            <person name="Grigoriev I."/>
            <person name="Longcore J.E."/>
            <person name="James T.Y."/>
        </authorList>
    </citation>
    <scope>NUCLEOTIDE SEQUENCE</scope>
    <source>
        <strain evidence="2">PLAUS21</strain>
    </source>
</reference>
<dbReference type="AlphaFoldDB" id="A0AAD5UE22"/>
<accession>A0AAD5UE22</accession>
<evidence type="ECO:0000313" key="2">
    <source>
        <dbReference type="EMBL" id="KAJ3254949.1"/>
    </source>
</evidence>
<proteinExistence type="predicted"/>
<protein>
    <submittedName>
        <fullName evidence="2">Uncharacterized protein</fullName>
    </submittedName>
</protein>
<dbReference type="EMBL" id="JADGKB010000075">
    <property type="protein sequence ID" value="KAJ3254949.1"/>
    <property type="molecule type" value="Genomic_DNA"/>
</dbReference>
<keyword evidence="3" id="KW-1185">Reference proteome</keyword>